<dbReference type="SUPFAM" id="SSF53822">
    <property type="entry name" value="Periplasmic binding protein-like I"/>
    <property type="match status" value="1"/>
</dbReference>
<evidence type="ECO:0000313" key="5">
    <source>
        <dbReference type="Proteomes" id="UP001063350"/>
    </source>
</evidence>
<organism evidence="4 5">
    <name type="scientific">Desulfolithobacter dissulfuricans</name>
    <dbReference type="NCBI Taxonomy" id="2795293"/>
    <lineage>
        <taxon>Bacteria</taxon>
        <taxon>Pseudomonadati</taxon>
        <taxon>Thermodesulfobacteriota</taxon>
        <taxon>Desulfobulbia</taxon>
        <taxon>Desulfobulbales</taxon>
        <taxon>Desulfobulbaceae</taxon>
        <taxon>Desulfolithobacter</taxon>
    </lineage>
</organism>
<evidence type="ECO:0000256" key="2">
    <source>
        <dbReference type="ARBA" id="ARBA00022729"/>
    </source>
</evidence>
<feature type="domain" description="Leucine-binding protein" evidence="3">
    <location>
        <begin position="26"/>
        <end position="360"/>
    </location>
</feature>
<dbReference type="KEGG" id="ddu:GF1_24580"/>
<dbReference type="CDD" id="cd06359">
    <property type="entry name" value="PBP1_Nba-like"/>
    <property type="match status" value="1"/>
</dbReference>
<evidence type="ECO:0000313" key="4">
    <source>
        <dbReference type="EMBL" id="BCO10082.1"/>
    </source>
</evidence>
<proteinExistence type="inferred from homology"/>
<comment type="similarity">
    <text evidence="1">Belongs to the leucine-binding protein family.</text>
</comment>
<reference evidence="4" key="1">
    <citation type="submission" date="2020-12" db="EMBL/GenBank/DDBJ databases">
        <title>Desulfobium dissulfuricans gen. nov., sp. nov., a novel mesophilic, sulfate-reducing bacterium isolated from a deep-sea hydrothermal vent.</title>
        <authorList>
            <person name="Hashimoto Y."/>
            <person name="Tame A."/>
            <person name="Sawayama S."/>
            <person name="Miyazaki J."/>
            <person name="Takai K."/>
            <person name="Nakagawa S."/>
        </authorList>
    </citation>
    <scope>NUCLEOTIDE SEQUENCE</scope>
    <source>
        <strain evidence="4">GF1</strain>
    </source>
</reference>
<dbReference type="InterPro" id="IPR051010">
    <property type="entry name" value="BCAA_transport"/>
</dbReference>
<dbReference type="Pfam" id="PF13458">
    <property type="entry name" value="Peripla_BP_6"/>
    <property type="match status" value="1"/>
</dbReference>
<keyword evidence="5" id="KW-1185">Reference proteome</keyword>
<name>A0A915U3R9_9BACT</name>
<dbReference type="InterPro" id="IPR028081">
    <property type="entry name" value="Leu-bd"/>
</dbReference>
<accession>A0A915U3R9</accession>
<dbReference type="PANTHER" id="PTHR30483:SF6">
    <property type="entry name" value="PERIPLASMIC BINDING PROTEIN OF ABC TRANSPORTER FOR NATURAL AMINO ACIDS"/>
    <property type="match status" value="1"/>
</dbReference>
<evidence type="ECO:0000259" key="3">
    <source>
        <dbReference type="Pfam" id="PF13458"/>
    </source>
</evidence>
<dbReference type="Gene3D" id="3.40.50.2300">
    <property type="match status" value="2"/>
</dbReference>
<dbReference type="InterPro" id="IPR028082">
    <property type="entry name" value="Peripla_BP_I"/>
</dbReference>
<dbReference type="EMBL" id="AP024233">
    <property type="protein sequence ID" value="BCO10082.1"/>
    <property type="molecule type" value="Genomic_DNA"/>
</dbReference>
<dbReference type="AlphaFoldDB" id="A0A915U3R9"/>
<keyword evidence="2" id="KW-0732">Signal</keyword>
<gene>
    <name evidence="4" type="ORF">GF1_24580</name>
</gene>
<dbReference type="RefSeq" id="WP_267926819.1">
    <property type="nucleotide sequence ID" value="NZ_AP024233.1"/>
</dbReference>
<dbReference type="PANTHER" id="PTHR30483">
    <property type="entry name" value="LEUCINE-SPECIFIC-BINDING PROTEIN"/>
    <property type="match status" value="1"/>
</dbReference>
<protein>
    <submittedName>
        <fullName evidence="4">ABC transporter substrate-binding protein</fullName>
    </submittedName>
</protein>
<sequence>MRKTFVLVIWALFLVPWSALARDMKPVKIGMITTLSTKAGYLGEEIRDGFQLAIDMEGGRLGGIPLELLIGDDGRSPEKGRQIAQRFIKRDRAQILTGIVFSNVAMAVVPGVVRRGIFYLSPNAGPSRLAGRDCHENFFNVSWQNDSLSEVIGQYATNQGYKKVYLIAPNYLAGKDNIAGFKRYYRGQIAGEVYTTLGQADYAAEIAALRAARPDAVYFFLPGGMGINFLKQYAQAGLQGVIPLLGPAATDERLLQAVGPAAVGVINSSQWSAEFDNPANRAFVAAFEKKYGRTPTLFASQGYDTARLIGSALAAVHGDLSDRDGFRAALEKADFASVRGSFRFGPNHFPIQDFYVRKVVATEDGAVRNRLLGKVFSGHQDAYAAECRR</sequence>
<dbReference type="Proteomes" id="UP001063350">
    <property type="component" value="Chromosome"/>
</dbReference>
<evidence type="ECO:0000256" key="1">
    <source>
        <dbReference type="ARBA" id="ARBA00010062"/>
    </source>
</evidence>